<dbReference type="SUPFAM" id="SSF54160">
    <property type="entry name" value="Chromo domain-like"/>
    <property type="match status" value="1"/>
</dbReference>
<dbReference type="Gene3D" id="3.30.70.270">
    <property type="match status" value="1"/>
</dbReference>
<dbReference type="InterPro" id="IPR041588">
    <property type="entry name" value="Integrase_H2C2"/>
</dbReference>
<sequence>MASETPNLAATLQQILQNQQEFQQTVTQELNQLRARLPPPGFPFPHDPGPPPQPHHTTIKLEIPKFDGSNALGWIFKITQFFDFHRTPEDQRIRMASFYMEGEALTWYQWLHNNGQLQTWPMFVQSLELRFAPSQYEDPKGALFKLCQTGSIKDYQGEFESLANRIVGLPTPFYLSCFVSGLKPEIRREVQAFQPFSLTQAISLAKLQEDKVNDRNNSSQTRKPSGSAPTAPSSSTLTQPPFKPFQNSPPQPNTPPKTSTPIKRLSPQELQTRREKGLCYNCDDKFAPGHRCKRSFHILIAEPETDPFTTEQLTLALLDSATPKPTLPEPQNDPNQAQISLHALMGHTIPQTLKVKGQIHKSPVVLLIDSGSTHNFIQDRIVKQLGLPLQPAQSFQVLVGNGEELQCNFMCQQTDLMVGPHHFSVDLFVLPLSGANIVLGVQWLKTLGPVLTDYEHLTMQFMKDGSLVQLIGEPKSSPLESSLHQLKRLVTTNSLDLSYHIQLLSLTNDTTQNPIHHPAIPHLLEKYHHLFEPPTTLPPPRPIDHRIVLTDGANPVNVRPYRYPQFQKREIENQIKAMLEQGVIQQSSSAFSSPVLLVRKKDGSWRFCVDYRALNTMTVKDRFPIPAIEELLDEIYGTQWFSKLDLRSGYHQIRMSPMDVEKTAFRTHQGHYEFLVMPFGLCNAPSTFQATMNIIFQPFLRRFVIVFFDDILVYSRTLDEHLEHLETVFQCLASNQFFLKMSKCTFAQPSISYLGHIITANGFYRKFIQHYASIAHALTELLKKDSFIWSDAAQIAFDNLKEAMTKAPVLVLPNFDQDFQINTDASGLGMGAVLSQNGHPIAYFSKKFCPKLLSASTYVRELCAITTAVKKWRTYLLGRRFTIHTDQRSLRELMTQIIQTPEQQFYLAKLLGYSYNIVYKPGNQNRVADALSRVQEAETTFMSISIPHWEFLDKLKTELAEDDDFQHLLNQVTTEPTSYPHFKIMDGGHSGIHKTYGRLRENVYWEGMHRDVTEYVKACLICQQTKSPTHLPYGLLQPLPIPTAVWEDISLDFITGLPSFQTSTVILVVVDRFSKAAHFGMLPTSFTAQKVADLFAQMVFKHHGMPRSMQYKPGLWGKYLHLVEWHYNTTIHSSTGYSPFQVVFGKLPPSLPTYIAGSSHLEALDTTLTDRDTILQMLRKKLEKAQTAMKFYADKKRLPHPFKVGDLVLVKLRPYRQLSVSGKRNHKLSKRYFGPFPIIKQIGEVAFKLQLPAESKIHPVFHLSQLKPFHGTIEDNPTIESETTLETRPIAILDWKFENNTASKVLVQWSNSFPEDSTWELVTDMIAEYPELHLEDKVSFDEGRDVMDQQEQMEEGVNIQTEVDLEEINLQARPKRTVFKPKKLDDYVGPFSKSKK</sequence>
<dbReference type="CDD" id="cd09274">
    <property type="entry name" value="RNase_HI_RT_Ty3"/>
    <property type="match status" value="1"/>
</dbReference>
<evidence type="ECO:0000256" key="7">
    <source>
        <dbReference type="ARBA" id="ARBA00022759"/>
    </source>
</evidence>
<gene>
    <name evidence="18" type="ORF">TSUD_383780</name>
</gene>
<keyword evidence="11" id="KW-0695">RNA-directed DNA polymerase</keyword>
<keyword evidence="3" id="KW-0548">Nucleotidyltransferase</keyword>
<evidence type="ECO:0000256" key="8">
    <source>
        <dbReference type="ARBA" id="ARBA00022801"/>
    </source>
</evidence>
<keyword evidence="19" id="KW-1185">Reference proteome</keyword>
<evidence type="ECO:0000313" key="18">
    <source>
        <dbReference type="EMBL" id="GAU35886.1"/>
    </source>
</evidence>
<dbReference type="SUPFAM" id="SSF50630">
    <property type="entry name" value="Acid proteases"/>
    <property type="match status" value="1"/>
</dbReference>
<keyword evidence="14" id="KW-0233">DNA recombination</keyword>
<keyword evidence="5" id="KW-0479">Metal-binding</keyword>
<proteinExistence type="predicted"/>
<evidence type="ECO:0000256" key="1">
    <source>
        <dbReference type="ARBA" id="ARBA00022670"/>
    </source>
</evidence>
<evidence type="ECO:0000256" key="11">
    <source>
        <dbReference type="ARBA" id="ARBA00022918"/>
    </source>
</evidence>
<evidence type="ECO:0000256" key="10">
    <source>
        <dbReference type="ARBA" id="ARBA00022908"/>
    </source>
</evidence>
<dbReference type="InterPro" id="IPR036397">
    <property type="entry name" value="RNaseH_sf"/>
</dbReference>
<dbReference type="InterPro" id="IPR000477">
    <property type="entry name" value="RT_dom"/>
</dbReference>
<dbReference type="InterPro" id="IPR056924">
    <property type="entry name" value="SH3_Tf2-1"/>
</dbReference>
<dbReference type="Gene3D" id="3.10.20.370">
    <property type="match status" value="1"/>
</dbReference>
<evidence type="ECO:0000256" key="5">
    <source>
        <dbReference type="ARBA" id="ARBA00022723"/>
    </source>
</evidence>
<dbReference type="Pfam" id="PF17919">
    <property type="entry name" value="RT_RNaseH_2"/>
    <property type="match status" value="1"/>
</dbReference>
<evidence type="ECO:0000256" key="16">
    <source>
        <dbReference type="SAM" id="MobiDB-lite"/>
    </source>
</evidence>
<keyword evidence="7" id="KW-0255">Endonuclease</keyword>
<dbReference type="PANTHER" id="PTHR37984:SF5">
    <property type="entry name" value="PROTEIN NYNRIN-LIKE"/>
    <property type="match status" value="1"/>
</dbReference>
<dbReference type="Pfam" id="PF17921">
    <property type="entry name" value="Integrase_H2C2"/>
    <property type="match status" value="1"/>
</dbReference>
<dbReference type="Pfam" id="PF03732">
    <property type="entry name" value="Retrotrans_gag"/>
    <property type="match status" value="1"/>
</dbReference>
<dbReference type="FunFam" id="3.10.10.10:FF:000007">
    <property type="entry name" value="Retrovirus-related Pol polyprotein from transposon 17.6-like Protein"/>
    <property type="match status" value="1"/>
</dbReference>
<feature type="compositionally biased region" description="Low complexity" evidence="16">
    <location>
        <begin position="224"/>
        <end position="240"/>
    </location>
</feature>
<feature type="compositionally biased region" description="Pro residues" evidence="16">
    <location>
        <begin position="241"/>
        <end position="255"/>
    </location>
</feature>
<dbReference type="Gene3D" id="3.10.10.10">
    <property type="entry name" value="HIV Type 1 Reverse Transcriptase, subunit A, domain 1"/>
    <property type="match status" value="1"/>
</dbReference>
<evidence type="ECO:0000313" key="19">
    <source>
        <dbReference type="Proteomes" id="UP000242715"/>
    </source>
</evidence>
<dbReference type="InterPro" id="IPR021109">
    <property type="entry name" value="Peptidase_aspartic_dom_sf"/>
</dbReference>
<keyword evidence="10" id="KW-0229">DNA integration</keyword>
<dbReference type="InterPro" id="IPR041577">
    <property type="entry name" value="RT_RNaseH_2"/>
</dbReference>
<dbReference type="GO" id="GO:0003677">
    <property type="term" value="F:DNA binding"/>
    <property type="evidence" value="ECO:0007669"/>
    <property type="project" value="UniProtKB-KW"/>
</dbReference>
<dbReference type="Proteomes" id="UP000242715">
    <property type="component" value="Unassembled WGS sequence"/>
</dbReference>
<evidence type="ECO:0000256" key="3">
    <source>
        <dbReference type="ARBA" id="ARBA00022695"/>
    </source>
</evidence>
<dbReference type="CDD" id="cd00303">
    <property type="entry name" value="retropepsin_like"/>
    <property type="match status" value="1"/>
</dbReference>
<keyword evidence="2" id="KW-0808">Transferase</keyword>
<keyword evidence="6" id="KW-0064">Aspartyl protease</keyword>
<dbReference type="GO" id="GO:0006508">
    <property type="term" value="P:proteolysis"/>
    <property type="evidence" value="ECO:0007669"/>
    <property type="project" value="UniProtKB-KW"/>
</dbReference>
<dbReference type="Gene3D" id="1.10.340.70">
    <property type="match status" value="1"/>
</dbReference>
<evidence type="ECO:0000256" key="6">
    <source>
        <dbReference type="ARBA" id="ARBA00022750"/>
    </source>
</evidence>
<keyword evidence="12" id="KW-0239">DNA-directed DNA polymerase</keyword>
<dbReference type="OrthoDB" id="2013610at2759"/>
<keyword evidence="1" id="KW-0645">Protease</keyword>
<dbReference type="GO" id="GO:0003887">
    <property type="term" value="F:DNA-directed DNA polymerase activity"/>
    <property type="evidence" value="ECO:0007669"/>
    <property type="project" value="UniProtKB-KW"/>
</dbReference>
<dbReference type="Gene3D" id="3.30.420.10">
    <property type="entry name" value="Ribonuclease H-like superfamily/Ribonuclease H"/>
    <property type="match status" value="2"/>
</dbReference>
<dbReference type="PROSITE" id="PS50878">
    <property type="entry name" value="RT_POL"/>
    <property type="match status" value="1"/>
</dbReference>
<dbReference type="Gene3D" id="2.40.70.10">
    <property type="entry name" value="Acid Proteases"/>
    <property type="match status" value="1"/>
</dbReference>
<dbReference type="InterPro" id="IPR005162">
    <property type="entry name" value="Retrotrans_gag_dom"/>
</dbReference>
<dbReference type="InterPro" id="IPR012337">
    <property type="entry name" value="RNaseH-like_sf"/>
</dbReference>
<keyword evidence="15" id="KW-0511">Multifunctional enzyme</keyword>
<dbReference type="PANTHER" id="PTHR37984">
    <property type="entry name" value="PROTEIN CBG26694"/>
    <property type="match status" value="1"/>
</dbReference>
<evidence type="ECO:0000256" key="14">
    <source>
        <dbReference type="ARBA" id="ARBA00023172"/>
    </source>
</evidence>
<dbReference type="EMBL" id="DF973608">
    <property type="protein sequence ID" value="GAU35886.1"/>
    <property type="molecule type" value="Genomic_DNA"/>
</dbReference>
<keyword evidence="4" id="KW-0540">Nuclease</keyword>
<dbReference type="GO" id="GO:0046872">
    <property type="term" value="F:metal ion binding"/>
    <property type="evidence" value="ECO:0007669"/>
    <property type="project" value="UniProtKB-KW"/>
</dbReference>
<keyword evidence="8" id="KW-0378">Hydrolase</keyword>
<evidence type="ECO:0000259" key="17">
    <source>
        <dbReference type="PROSITE" id="PS50878"/>
    </source>
</evidence>
<dbReference type="GO" id="GO:0004519">
    <property type="term" value="F:endonuclease activity"/>
    <property type="evidence" value="ECO:0007669"/>
    <property type="project" value="UniProtKB-KW"/>
</dbReference>
<feature type="region of interest" description="Disordered" evidence="16">
    <location>
        <begin position="209"/>
        <end position="270"/>
    </location>
</feature>
<protein>
    <recommendedName>
        <fullName evidence="17">Reverse transcriptase domain-containing protein</fullName>
    </recommendedName>
</protein>
<evidence type="ECO:0000256" key="9">
    <source>
        <dbReference type="ARBA" id="ARBA00022842"/>
    </source>
</evidence>
<evidence type="ECO:0000256" key="2">
    <source>
        <dbReference type="ARBA" id="ARBA00022679"/>
    </source>
</evidence>
<organism evidence="18 19">
    <name type="scientific">Trifolium subterraneum</name>
    <name type="common">Subterranean clover</name>
    <dbReference type="NCBI Taxonomy" id="3900"/>
    <lineage>
        <taxon>Eukaryota</taxon>
        <taxon>Viridiplantae</taxon>
        <taxon>Streptophyta</taxon>
        <taxon>Embryophyta</taxon>
        <taxon>Tracheophyta</taxon>
        <taxon>Spermatophyta</taxon>
        <taxon>Magnoliopsida</taxon>
        <taxon>eudicotyledons</taxon>
        <taxon>Gunneridae</taxon>
        <taxon>Pentapetalae</taxon>
        <taxon>rosids</taxon>
        <taxon>fabids</taxon>
        <taxon>Fabales</taxon>
        <taxon>Fabaceae</taxon>
        <taxon>Papilionoideae</taxon>
        <taxon>50 kb inversion clade</taxon>
        <taxon>NPAAA clade</taxon>
        <taxon>Hologalegina</taxon>
        <taxon>IRL clade</taxon>
        <taxon>Trifolieae</taxon>
        <taxon>Trifolium</taxon>
    </lineage>
</organism>
<dbReference type="SUPFAM" id="SSF53098">
    <property type="entry name" value="Ribonuclease H-like"/>
    <property type="match status" value="1"/>
</dbReference>
<name>A0A2Z6MV04_TRISU</name>
<dbReference type="Pfam" id="PF24626">
    <property type="entry name" value="SH3_Tf2-1"/>
    <property type="match status" value="1"/>
</dbReference>
<keyword evidence="9" id="KW-0460">Magnesium</keyword>
<dbReference type="Pfam" id="PF00078">
    <property type="entry name" value="RVT_1"/>
    <property type="match status" value="1"/>
</dbReference>
<dbReference type="Pfam" id="PF08284">
    <property type="entry name" value="RVP_2"/>
    <property type="match status" value="1"/>
</dbReference>
<feature type="domain" description="Reverse transcriptase" evidence="17">
    <location>
        <begin position="579"/>
        <end position="758"/>
    </location>
</feature>
<reference evidence="19" key="1">
    <citation type="journal article" date="2017" name="Front. Plant Sci.">
        <title>Climate Clever Clovers: New Paradigm to Reduce the Environmental Footprint of Ruminants by Breeding Low Methanogenic Forages Utilizing Haplotype Variation.</title>
        <authorList>
            <person name="Kaur P."/>
            <person name="Appels R."/>
            <person name="Bayer P.E."/>
            <person name="Keeble-Gagnere G."/>
            <person name="Wang J."/>
            <person name="Hirakawa H."/>
            <person name="Shirasawa K."/>
            <person name="Vercoe P."/>
            <person name="Stefanova K."/>
            <person name="Durmic Z."/>
            <person name="Nichols P."/>
            <person name="Revell C."/>
            <person name="Isobe S.N."/>
            <person name="Edwards D."/>
            <person name="Erskine W."/>
        </authorList>
    </citation>
    <scope>NUCLEOTIDE SEQUENCE [LARGE SCALE GENOMIC DNA]</scope>
    <source>
        <strain evidence="19">cv. Daliak</strain>
    </source>
</reference>
<feature type="region of interest" description="Disordered" evidence="16">
    <location>
        <begin position="36"/>
        <end position="56"/>
    </location>
</feature>
<dbReference type="InterPro" id="IPR016197">
    <property type="entry name" value="Chromo-like_dom_sf"/>
</dbReference>
<dbReference type="GO" id="GO:0015074">
    <property type="term" value="P:DNA integration"/>
    <property type="evidence" value="ECO:0007669"/>
    <property type="project" value="UniProtKB-KW"/>
</dbReference>
<evidence type="ECO:0000256" key="15">
    <source>
        <dbReference type="ARBA" id="ARBA00023268"/>
    </source>
</evidence>
<dbReference type="InterPro" id="IPR043128">
    <property type="entry name" value="Rev_trsase/Diguanyl_cyclase"/>
</dbReference>
<evidence type="ECO:0000256" key="12">
    <source>
        <dbReference type="ARBA" id="ARBA00022932"/>
    </source>
</evidence>
<dbReference type="CDD" id="cd01647">
    <property type="entry name" value="RT_LTR"/>
    <property type="match status" value="1"/>
</dbReference>
<evidence type="ECO:0000256" key="4">
    <source>
        <dbReference type="ARBA" id="ARBA00022722"/>
    </source>
</evidence>
<keyword evidence="13" id="KW-0238">DNA-binding</keyword>
<dbReference type="SUPFAM" id="SSF56672">
    <property type="entry name" value="DNA/RNA polymerases"/>
    <property type="match status" value="1"/>
</dbReference>
<evidence type="ECO:0000256" key="13">
    <source>
        <dbReference type="ARBA" id="ARBA00023125"/>
    </source>
</evidence>
<dbReference type="GO" id="GO:0004190">
    <property type="term" value="F:aspartic-type endopeptidase activity"/>
    <property type="evidence" value="ECO:0007669"/>
    <property type="project" value="UniProtKB-KW"/>
</dbReference>
<dbReference type="InterPro" id="IPR050951">
    <property type="entry name" value="Retrovirus_Pol_polyprotein"/>
</dbReference>
<dbReference type="GO" id="GO:0003964">
    <property type="term" value="F:RNA-directed DNA polymerase activity"/>
    <property type="evidence" value="ECO:0007669"/>
    <property type="project" value="UniProtKB-KW"/>
</dbReference>
<accession>A0A2Z6MV04</accession>
<dbReference type="GO" id="GO:0006310">
    <property type="term" value="P:DNA recombination"/>
    <property type="evidence" value="ECO:0007669"/>
    <property type="project" value="UniProtKB-KW"/>
</dbReference>
<dbReference type="InterPro" id="IPR043502">
    <property type="entry name" value="DNA/RNA_pol_sf"/>
</dbReference>
<feature type="compositionally biased region" description="Pro residues" evidence="16">
    <location>
        <begin position="37"/>
        <end position="54"/>
    </location>
</feature>